<evidence type="ECO:0000313" key="5">
    <source>
        <dbReference type="Proteomes" id="UP001179858"/>
    </source>
</evidence>
<dbReference type="GO" id="GO:0008771">
    <property type="term" value="F:[citrate (pro-3S)-lyase] ligase activity"/>
    <property type="evidence" value="ECO:0007669"/>
    <property type="project" value="UniProtKB-EC"/>
</dbReference>
<dbReference type="EC" id="6.2.1.22" evidence="3"/>
<evidence type="ECO:0000256" key="1">
    <source>
        <dbReference type="ARBA" id="ARBA00022741"/>
    </source>
</evidence>
<dbReference type="PANTHER" id="PTHR40599">
    <property type="entry name" value="[CITRATE [PRO-3S]-LYASE] LIGASE"/>
    <property type="match status" value="1"/>
</dbReference>
<protein>
    <recommendedName>
        <fullName evidence="3">[Citrate [pro-3S]-lyase] ligase</fullName>
        <ecNumber evidence="3">6.2.1.22</ecNumber>
    </recommendedName>
</protein>
<keyword evidence="1 3" id="KW-0547">Nucleotide-binding</keyword>
<keyword evidence="3 4" id="KW-0436">Ligase</keyword>
<dbReference type="SUPFAM" id="SSF55729">
    <property type="entry name" value="Acyl-CoA N-acyltransferases (Nat)"/>
    <property type="match status" value="1"/>
</dbReference>
<dbReference type="AlphaFoldDB" id="A0A9N7IZE6"/>
<dbReference type="NCBIfam" id="TIGR00124">
    <property type="entry name" value="cit_ly_ligase"/>
    <property type="match status" value="1"/>
</dbReference>
<dbReference type="SMART" id="SM00764">
    <property type="entry name" value="Citrate_ly_lig"/>
    <property type="match status" value="1"/>
</dbReference>
<comment type="catalytic activity">
    <reaction evidence="3">
        <text>holo-[citrate lyase ACP] + acetate + ATP = acetyl-[citrate lyase ACP] + AMP + diphosphate</text>
        <dbReference type="Rhea" id="RHEA:23788"/>
        <dbReference type="Rhea" id="RHEA-COMP:10158"/>
        <dbReference type="Rhea" id="RHEA-COMP:13710"/>
        <dbReference type="ChEBI" id="CHEBI:30089"/>
        <dbReference type="ChEBI" id="CHEBI:30616"/>
        <dbReference type="ChEBI" id="CHEBI:33019"/>
        <dbReference type="ChEBI" id="CHEBI:82683"/>
        <dbReference type="ChEBI" id="CHEBI:137976"/>
        <dbReference type="ChEBI" id="CHEBI:456215"/>
        <dbReference type="EC" id="6.2.1.22"/>
    </reaction>
</comment>
<dbReference type="Proteomes" id="UP001179858">
    <property type="component" value="Chromosome"/>
</dbReference>
<dbReference type="SUPFAM" id="SSF52374">
    <property type="entry name" value="Nucleotidylyl transferase"/>
    <property type="match status" value="1"/>
</dbReference>
<keyword evidence="2 3" id="KW-0067">ATP-binding</keyword>
<gene>
    <name evidence="4" type="primary">citC</name>
    <name evidence="4" type="ORF">QBD03_04015</name>
</gene>
<dbReference type="GeneID" id="57133568"/>
<accession>A0A9N7IZE6</accession>
<dbReference type="EMBL" id="CP122959">
    <property type="protein sequence ID" value="WGI19882.1"/>
    <property type="molecule type" value="Genomic_DNA"/>
</dbReference>
<evidence type="ECO:0000313" key="4">
    <source>
        <dbReference type="EMBL" id="WGI19882.1"/>
    </source>
</evidence>
<dbReference type="PANTHER" id="PTHR40599:SF1">
    <property type="entry name" value="[CITRATE [PRO-3S]-LYASE] LIGASE"/>
    <property type="match status" value="1"/>
</dbReference>
<dbReference type="InterPro" id="IPR016181">
    <property type="entry name" value="Acyl_CoA_acyltransferase"/>
</dbReference>
<dbReference type="NCBIfam" id="TIGR00125">
    <property type="entry name" value="cyt_tran_rel"/>
    <property type="match status" value="1"/>
</dbReference>
<dbReference type="Pfam" id="PF08218">
    <property type="entry name" value="Citrate_ly_lig"/>
    <property type="match status" value="1"/>
</dbReference>
<proteinExistence type="predicted"/>
<dbReference type="GO" id="GO:0005524">
    <property type="term" value="F:ATP binding"/>
    <property type="evidence" value="ECO:0007669"/>
    <property type="project" value="UniProtKB-UniRule"/>
</dbReference>
<organism evidence="4 5">
    <name type="scientific">Latilactobacillus sakei</name>
    <name type="common">Lactobacillus sakei</name>
    <dbReference type="NCBI Taxonomy" id="1599"/>
    <lineage>
        <taxon>Bacteria</taxon>
        <taxon>Bacillati</taxon>
        <taxon>Bacillota</taxon>
        <taxon>Bacilli</taxon>
        <taxon>Lactobacillales</taxon>
        <taxon>Lactobacillaceae</taxon>
        <taxon>Latilactobacillus</taxon>
    </lineage>
</organism>
<dbReference type="Gene3D" id="3.40.50.620">
    <property type="entry name" value="HUPs"/>
    <property type="match status" value="1"/>
</dbReference>
<reference evidence="4" key="1">
    <citation type="submission" date="2023-04" db="EMBL/GenBank/DDBJ databases">
        <title>Novel strain of Lactilactobacillus sakei and use thereof.</title>
        <authorList>
            <person name="Kim S.Y."/>
        </authorList>
    </citation>
    <scope>NUCLEOTIDE SEQUENCE</scope>
    <source>
        <strain evidence="4">HUP1</strain>
    </source>
</reference>
<dbReference type="InterPro" id="IPR014729">
    <property type="entry name" value="Rossmann-like_a/b/a_fold"/>
</dbReference>
<comment type="function">
    <text evidence="3">Acetylation of prosthetic group (2-(5''-phosphoribosyl)-3'-dephosphocoenzyme-A) of the gamma subunit of citrate lyase.</text>
</comment>
<dbReference type="PIRSF" id="PIRSF005751">
    <property type="entry name" value="Acet_citr_lig"/>
    <property type="match status" value="1"/>
</dbReference>
<sequence length="350" mass="39289">MNYSQQLKQLNLKEPHYYKQWAALLTQEGIEGLPQAPVDVDGCLGIFEDQRLIATGAYQKNVLKYIAVDANYQGGKLFNDIISALINTLTQQGVFHFFVFTKPIYRQSFEFVGFKLLAQTSLAVLLEAGDASLQQFIAQVPRLENQSTATISAIVMNANPFTLGHRYLVTQAAQKSDFVYVFVVSQDVSLFTTEERFKLVQQGLSDLPNVIVVQSSDYMVSYATFPSYFLPESQDIIEYQTALDAQLFKKIAAQLNIQQRFLGEEPFSKTTALYNQALKATLPPEITVEVIPRLKAATQTISATQVRKAIQNGTIETIHTFVPETTYQFIKQNQAILQARIQKGMQVDGN</sequence>
<evidence type="ECO:0000256" key="2">
    <source>
        <dbReference type="ARBA" id="ARBA00022840"/>
    </source>
</evidence>
<dbReference type="InterPro" id="IPR005216">
    <property type="entry name" value="Citrate_lyase_ligase"/>
</dbReference>
<dbReference type="RefSeq" id="WP_025015857.1">
    <property type="nucleotide sequence ID" value="NZ_BJLN01000007.1"/>
</dbReference>
<dbReference type="InterPro" id="IPR013166">
    <property type="entry name" value="Citrate_lyase_ligase_C"/>
</dbReference>
<dbReference type="InterPro" id="IPR004821">
    <property type="entry name" value="Cyt_trans-like"/>
</dbReference>
<evidence type="ECO:0000256" key="3">
    <source>
        <dbReference type="PIRNR" id="PIRNR005751"/>
    </source>
</evidence>
<name>A0A9N7IZE6_LATSK</name>